<dbReference type="AlphaFoldDB" id="A0A1E7KUE9"/>
<comment type="caution">
    <text evidence="2">The sequence shown here is derived from an EMBL/GenBank/DDBJ whole genome shotgun (WGS) entry which is preliminary data.</text>
</comment>
<gene>
    <name evidence="2" type="ORF">AN218_29030</name>
</gene>
<dbReference type="SUPFAM" id="SSF51735">
    <property type="entry name" value="NAD(P)-binding Rossmann-fold domains"/>
    <property type="match status" value="1"/>
</dbReference>
<dbReference type="Gene3D" id="3.40.50.720">
    <property type="entry name" value="NAD(P)-binding Rossmann-like Domain"/>
    <property type="match status" value="1"/>
</dbReference>
<evidence type="ECO:0000256" key="1">
    <source>
        <dbReference type="SAM" id="MobiDB-lite"/>
    </source>
</evidence>
<dbReference type="EMBL" id="LJGW01000503">
    <property type="protein sequence ID" value="OEV07547.1"/>
    <property type="molecule type" value="Genomic_DNA"/>
</dbReference>
<evidence type="ECO:0008006" key="4">
    <source>
        <dbReference type="Google" id="ProtNLM"/>
    </source>
</evidence>
<sequence>PVGRDEDVEELSQARTASGITELLLARLGGTAEAAAPAPAPETPAAPTATSASPASPASESAAADAVVVAPQRLEFTETDLAELSAPALAEGTTVTVLGGGALGTLVAEQLREAGALPQTVPDAQQLPEHVGEIVFLLHALESPDTTLPDTFPLYQAVLAAGPRRLIAADRRAEGAASGLRGFFRSVDREYEETDATLVEVGTDDAPETVARLLVAELGATEGEPVVVAEGGRRRALTLTPTDLGALAATGAGPAGDGVA</sequence>
<name>A0A1E7KUE9_9ACTN</name>
<dbReference type="InterPro" id="IPR036291">
    <property type="entry name" value="NAD(P)-bd_dom_sf"/>
</dbReference>
<evidence type="ECO:0000313" key="3">
    <source>
        <dbReference type="Proteomes" id="UP000176005"/>
    </source>
</evidence>
<accession>A0A1E7KUE9</accession>
<evidence type="ECO:0000313" key="2">
    <source>
        <dbReference type="EMBL" id="OEV07547.1"/>
    </source>
</evidence>
<keyword evidence="3" id="KW-1185">Reference proteome</keyword>
<feature type="non-terminal residue" evidence="2">
    <location>
        <position position="1"/>
    </location>
</feature>
<organism evidence="2 3">
    <name type="scientific">Streptomyces nanshensis</name>
    <dbReference type="NCBI Taxonomy" id="518642"/>
    <lineage>
        <taxon>Bacteria</taxon>
        <taxon>Bacillati</taxon>
        <taxon>Actinomycetota</taxon>
        <taxon>Actinomycetes</taxon>
        <taxon>Kitasatosporales</taxon>
        <taxon>Streptomycetaceae</taxon>
        <taxon>Streptomyces</taxon>
    </lineage>
</organism>
<proteinExistence type="predicted"/>
<feature type="non-terminal residue" evidence="2">
    <location>
        <position position="260"/>
    </location>
</feature>
<feature type="region of interest" description="Disordered" evidence="1">
    <location>
        <begin position="32"/>
        <end position="58"/>
    </location>
</feature>
<reference evidence="2 3" key="1">
    <citation type="journal article" date="2016" name="Front. Microbiol.">
        <title>Comparative Genomics Analysis of Streptomyces Species Reveals Their Adaptation to the Marine Environment and Their Diversity at the Genomic Level.</title>
        <authorList>
            <person name="Tian X."/>
            <person name="Zhang Z."/>
            <person name="Yang T."/>
            <person name="Chen M."/>
            <person name="Li J."/>
            <person name="Chen F."/>
            <person name="Yang J."/>
            <person name="Li W."/>
            <person name="Zhang B."/>
            <person name="Zhang Z."/>
            <person name="Wu J."/>
            <person name="Zhang C."/>
            <person name="Long L."/>
            <person name="Xiao J."/>
        </authorList>
    </citation>
    <scope>NUCLEOTIDE SEQUENCE [LARGE SCALE GENOMIC DNA]</scope>
    <source>
        <strain evidence="2 3">SCSIO 10429</strain>
    </source>
</reference>
<protein>
    <recommendedName>
        <fullName evidence="4">Polyketide synthase</fullName>
    </recommendedName>
</protein>
<dbReference type="Proteomes" id="UP000176005">
    <property type="component" value="Unassembled WGS sequence"/>
</dbReference>
<feature type="compositionally biased region" description="Low complexity" evidence="1">
    <location>
        <begin position="45"/>
        <end position="58"/>
    </location>
</feature>